<feature type="region of interest" description="Disordered" evidence="1">
    <location>
        <begin position="160"/>
        <end position="179"/>
    </location>
</feature>
<feature type="transmembrane region" description="Helical" evidence="2">
    <location>
        <begin position="103"/>
        <end position="121"/>
    </location>
</feature>
<evidence type="ECO:0000313" key="3">
    <source>
        <dbReference type="EMBL" id="MBT1540200.1"/>
    </source>
</evidence>
<gene>
    <name evidence="3" type="ORF">KK103_00345</name>
</gene>
<dbReference type="Pfam" id="PF05656">
    <property type="entry name" value="DUF805"/>
    <property type="match status" value="1"/>
</dbReference>
<dbReference type="AlphaFoldDB" id="A0A9Q2W0U0"/>
<feature type="transmembrane region" description="Helical" evidence="2">
    <location>
        <begin position="38"/>
        <end position="58"/>
    </location>
</feature>
<accession>A0A9Q2W0U0</accession>
<reference evidence="3" key="1">
    <citation type="submission" date="2021-05" db="EMBL/GenBank/DDBJ databases">
        <title>Whole genome sequence of Curtobacterium flaccumfaciens pv. flaccumfaciens strain CFBP 3417.</title>
        <authorList>
            <person name="Osdaghi E."/>
            <person name="Taghouti G."/>
            <person name="Portier P."/>
            <person name="Fazliarab A."/>
            <person name="Taghavi S.M."/>
            <person name="Briand M."/>
            <person name="Le-Saux M."/>
            <person name="Jacques M.-A."/>
        </authorList>
    </citation>
    <scope>NUCLEOTIDE SEQUENCE</scope>
    <source>
        <strain evidence="3">CFBP 3417</strain>
    </source>
</reference>
<feature type="transmembrane region" description="Helical" evidence="2">
    <location>
        <begin position="133"/>
        <end position="153"/>
    </location>
</feature>
<protein>
    <submittedName>
        <fullName evidence="3">DUF805 domain-containing protein</fullName>
    </submittedName>
</protein>
<evidence type="ECO:0000313" key="4">
    <source>
        <dbReference type="Proteomes" id="UP000709437"/>
    </source>
</evidence>
<dbReference type="GO" id="GO:0016020">
    <property type="term" value="C:membrane"/>
    <property type="evidence" value="ECO:0007669"/>
    <property type="project" value="InterPro"/>
</dbReference>
<evidence type="ECO:0000256" key="2">
    <source>
        <dbReference type="SAM" id="Phobius"/>
    </source>
</evidence>
<evidence type="ECO:0000256" key="1">
    <source>
        <dbReference type="SAM" id="MobiDB-lite"/>
    </source>
</evidence>
<dbReference type="Proteomes" id="UP000709437">
    <property type="component" value="Unassembled WGS sequence"/>
</dbReference>
<keyword evidence="2" id="KW-0472">Membrane</keyword>
<dbReference type="GeneID" id="99624042"/>
<dbReference type="InterPro" id="IPR008523">
    <property type="entry name" value="DUF805"/>
</dbReference>
<sequence length="179" mass="19731">MQRDPGPWLGCGPIDAARRYWTGAFTFRSGRASRAEFWWARGADLLVVWLVLTLVPMITGVRGADDSMTDFQNTPGFLGIGQSVLTLEGSDHGWRILAEGSPSQWVLFAWCIVTAIPNLALGARRLRDIGTPAWMAFFGAFPVIDWFLLLGALRRSWRPTLPPEPDPSGAELPVAHRAA</sequence>
<name>A0A9Q2W0U0_9MICO</name>
<proteinExistence type="predicted"/>
<dbReference type="RefSeq" id="WP_042538807.1">
    <property type="nucleotide sequence ID" value="NZ_JAHEWX010000001.1"/>
</dbReference>
<organism evidence="3 4">
    <name type="scientific">Curtobacterium flaccumfaciens pv. flaccumfaciens</name>
    <dbReference type="NCBI Taxonomy" id="138532"/>
    <lineage>
        <taxon>Bacteria</taxon>
        <taxon>Bacillati</taxon>
        <taxon>Actinomycetota</taxon>
        <taxon>Actinomycetes</taxon>
        <taxon>Micrococcales</taxon>
        <taxon>Microbacteriaceae</taxon>
        <taxon>Curtobacterium</taxon>
    </lineage>
</organism>
<keyword evidence="2" id="KW-1133">Transmembrane helix</keyword>
<comment type="caution">
    <text evidence="3">The sequence shown here is derived from an EMBL/GenBank/DDBJ whole genome shotgun (WGS) entry which is preliminary data.</text>
</comment>
<keyword evidence="2" id="KW-0812">Transmembrane</keyword>
<dbReference type="EMBL" id="JAHEWX010000001">
    <property type="protein sequence ID" value="MBT1540200.1"/>
    <property type="molecule type" value="Genomic_DNA"/>
</dbReference>